<dbReference type="SUPFAM" id="SSF50891">
    <property type="entry name" value="Cyclophilin-like"/>
    <property type="match status" value="1"/>
</dbReference>
<comment type="similarity">
    <text evidence="3">Belongs to the cyclophilin-type PPIase family.</text>
</comment>
<keyword evidence="6" id="KW-1185">Reference proteome</keyword>
<comment type="function">
    <text evidence="3">PPIases accelerate the folding of proteins. It catalyzes the cis-trans isomerization of proline imidic peptide bonds in oligopeptides.</text>
</comment>
<evidence type="ECO:0000313" key="6">
    <source>
        <dbReference type="Proteomes" id="UP000037460"/>
    </source>
</evidence>
<feature type="domain" description="PPIase cyclophilin-type" evidence="4">
    <location>
        <begin position="22"/>
        <end position="142"/>
    </location>
</feature>
<sequence>MSAVRVRLEVVLDPSRPDPQVIELEVHPDWAPLGAQRFLQLVDCNYYTECRIYRVIPGFICQWGIPASPTEYKKWGDNKIKDDPRKAGIGNTRGMLSFAMSGPDSRGSQLFINYDDANVQLDEQGFTPFAQVTSGMDVAEAVYEETDPAKKIDQNEAKQLGNAYFQRFPKLSYISRAYRVAPS</sequence>
<evidence type="ECO:0000256" key="2">
    <source>
        <dbReference type="ARBA" id="ARBA00023242"/>
    </source>
</evidence>
<evidence type="ECO:0000313" key="5">
    <source>
        <dbReference type="EMBL" id="KOO33307.1"/>
    </source>
</evidence>
<organism evidence="5 6">
    <name type="scientific">Chrysochromulina tobinii</name>
    <dbReference type="NCBI Taxonomy" id="1460289"/>
    <lineage>
        <taxon>Eukaryota</taxon>
        <taxon>Haptista</taxon>
        <taxon>Haptophyta</taxon>
        <taxon>Prymnesiophyceae</taxon>
        <taxon>Prymnesiales</taxon>
        <taxon>Chrysochromulinaceae</taxon>
        <taxon>Chrysochromulina</taxon>
    </lineage>
</organism>
<evidence type="ECO:0000256" key="3">
    <source>
        <dbReference type="RuleBase" id="RU363019"/>
    </source>
</evidence>
<dbReference type="PANTHER" id="PTHR45625">
    <property type="entry name" value="PEPTIDYL-PROLYL CIS-TRANS ISOMERASE-RELATED"/>
    <property type="match status" value="1"/>
</dbReference>
<keyword evidence="3" id="KW-0697">Rotamase</keyword>
<keyword evidence="3 5" id="KW-0413">Isomerase</keyword>
<dbReference type="Gene3D" id="2.40.100.10">
    <property type="entry name" value="Cyclophilin-like"/>
    <property type="match status" value="1"/>
</dbReference>
<evidence type="ECO:0000259" key="4">
    <source>
        <dbReference type="PROSITE" id="PS50072"/>
    </source>
</evidence>
<name>A0A0M0K3W7_9EUKA</name>
<dbReference type="PANTHER" id="PTHR45625:SF6">
    <property type="entry name" value="SPLICEOSOME-ASSOCIATED PROTEIN CWC27 HOMOLOG"/>
    <property type="match status" value="1"/>
</dbReference>
<dbReference type="InterPro" id="IPR044666">
    <property type="entry name" value="Cyclophilin_A-like"/>
</dbReference>
<evidence type="ECO:0000256" key="1">
    <source>
        <dbReference type="ARBA" id="ARBA00004123"/>
    </source>
</evidence>
<comment type="caution">
    <text evidence="5">The sequence shown here is derived from an EMBL/GenBank/DDBJ whole genome shotgun (WGS) entry which is preliminary data.</text>
</comment>
<dbReference type="AlphaFoldDB" id="A0A0M0K3W7"/>
<comment type="subcellular location">
    <subcellularLocation>
        <location evidence="1">Nucleus</location>
    </subcellularLocation>
</comment>
<accession>A0A0M0K3W7</accession>
<dbReference type="OrthoDB" id="423037at2759"/>
<comment type="catalytic activity">
    <reaction evidence="3">
        <text>[protein]-peptidylproline (omega=180) = [protein]-peptidylproline (omega=0)</text>
        <dbReference type="Rhea" id="RHEA:16237"/>
        <dbReference type="Rhea" id="RHEA-COMP:10747"/>
        <dbReference type="Rhea" id="RHEA-COMP:10748"/>
        <dbReference type="ChEBI" id="CHEBI:83833"/>
        <dbReference type="ChEBI" id="CHEBI:83834"/>
        <dbReference type="EC" id="5.2.1.8"/>
    </reaction>
</comment>
<protein>
    <recommendedName>
        <fullName evidence="3">Peptidyl-prolyl cis-trans isomerase</fullName>
        <shortName evidence="3">PPIase</shortName>
        <ecNumber evidence="3">5.2.1.8</ecNumber>
    </recommendedName>
</protein>
<dbReference type="Pfam" id="PF00160">
    <property type="entry name" value="Pro_isomerase"/>
    <property type="match status" value="1"/>
</dbReference>
<dbReference type="GO" id="GO:0003755">
    <property type="term" value="F:peptidyl-prolyl cis-trans isomerase activity"/>
    <property type="evidence" value="ECO:0007669"/>
    <property type="project" value="UniProtKB-UniRule"/>
</dbReference>
<dbReference type="GO" id="GO:0071013">
    <property type="term" value="C:catalytic step 2 spliceosome"/>
    <property type="evidence" value="ECO:0007669"/>
    <property type="project" value="TreeGrafter"/>
</dbReference>
<dbReference type="EC" id="5.2.1.8" evidence="3"/>
<dbReference type="Proteomes" id="UP000037460">
    <property type="component" value="Unassembled WGS sequence"/>
</dbReference>
<dbReference type="PROSITE" id="PS50072">
    <property type="entry name" value="CSA_PPIASE_2"/>
    <property type="match status" value="1"/>
</dbReference>
<reference evidence="6" key="1">
    <citation type="journal article" date="2015" name="PLoS Genet.">
        <title>Genome Sequence and Transcriptome Analyses of Chrysochromulina tobin: Metabolic Tools for Enhanced Algal Fitness in the Prominent Order Prymnesiales (Haptophyceae).</title>
        <authorList>
            <person name="Hovde B.T."/>
            <person name="Deodato C.R."/>
            <person name="Hunsperger H.M."/>
            <person name="Ryken S.A."/>
            <person name="Yost W."/>
            <person name="Jha R.K."/>
            <person name="Patterson J."/>
            <person name="Monnat R.J. Jr."/>
            <person name="Barlow S.B."/>
            <person name="Starkenburg S.R."/>
            <person name="Cattolico R.A."/>
        </authorList>
    </citation>
    <scope>NUCLEOTIDE SEQUENCE</scope>
    <source>
        <strain evidence="6">CCMP291</strain>
    </source>
</reference>
<dbReference type="PRINTS" id="PR00153">
    <property type="entry name" value="CSAPPISMRASE"/>
</dbReference>
<dbReference type="InterPro" id="IPR029000">
    <property type="entry name" value="Cyclophilin-like_dom_sf"/>
</dbReference>
<keyword evidence="2" id="KW-0539">Nucleus</keyword>
<proteinExistence type="inferred from homology"/>
<dbReference type="EMBL" id="JWZX01001549">
    <property type="protein sequence ID" value="KOO33307.1"/>
    <property type="molecule type" value="Genomic_DNA"/>
</dbReference>
<dbReference type="InterPro" id="IPR002130">
    <property type="entry name" value="Cyclophilin-type_PPIase_dom"/>
</dbReference>
<gene>
    <name evidence="5" type="ORF">Ctob_005187</name>
</gene>